<keyword evidence="2" id="KW-1185">Reference proteome</keyword>
<accession>A0ABV4NUL0</accession>
<organism evidence="1 2">
    <name type="scientific">Microbulbifer epialgicus</name>
    <dbReference type="NCBI Taxonomy" id="393907"/>
    <lineage>
        <taxon>Bacteria</taxon>
        <taxon>Pseudomonadati</taxon>
        <taxon>Pseudomonadota</taxon>
        <taxon>Gammaproteobacteria</taxon>
        <taxon>Cellvibrionales</taxon>
        <taxon>Microbulbiferaceae</taxon>
        <taxon>Microbulbifer</taxon>
    </lineage>
</organism>
<evidence type="ECO:0000313" key="1">
    <source>
        <dbReference type="EMBL" id="MFA0809439.1"/>
    </source>
</evidence>
<sequence length="104" mass="11833">MHKLSGTQIAILTALVHAEESDIVESQEIIACYRDSALKLVHIGMLRQICEARFEPTELGELSLKRELLTRELKRTNEAIAEAFKSEKPSMRALMRFSGIYNKN</sequence>
<comment type="caution">
    <text evidence="1">The sequence shown here is derived from an EMBL/GenBank/DDBJ whole genome shotgun (WGS) entry which is preliminary data.</text>
</comment>
<dbReference type="EMBL" id="JBGMEK010000001">
    <property type="protein sequence ID" value="MFA0809439.1"/>
    <property type="molecule type" value="Genomic_DNA"/>
</dbReference>
<reference evidence="1 2" key="1">
    <citation type="submission" date="2024-08" db="EMBL/GenBank/DDBJ databases">
        <authorList>
            <person name="Ishaq N."/>
        </authorList>
    </citation>
    <scope>NUCLEOTIDE SEQUENCE [LARGE SCALE GENOMIC DNA]</scope>
    <source>
        <strain evidence="1 2">DSM 18651</strain>
    </source>
</reference>
<name>A0ABV4NUL0_9GAMM</name>
<proteinExistence type="predicted"/>
<protein>
    <submittedName>
        <fullName evidence="1">Uncharacterized protein</fullName>
    </submittedName>
</protein>
<gene>
    <name evidence="1" type="ORF">ACCI49_00785</name>
</gene>
<dbReference type="Proteomes" id="UP001569428">
    <property type="component" value="Unassembled WGS sequence"/>
</dbReference>
<evidence type="ECO:0000313" key="2">
    <source>
        <dbReference type="Proteomes" id="UP001569428"/>
    </source>
</evidence>
<dbReference type="RefSeq" id="WP_371837060.1">
    <property type="nucleotide sequence ID" value="NZ_JBGMEK010000001.1"/>
</dbReference>